<reference evidence="2" key="1">
    <citation type="submission" date="2019-10" db="EMBL/GenBank/DDBJ databases">
        <title>Bird 10,000 Genomes (B10K) Project - Family phase.</title>
        <authorList>
            <person name="Zhang G."/>
        </authorList>
    </citation>
    <scope>NUCLEOTIDE SEQUENCE</scope>
    <source>
        <strain evidence="2">B10K-DU-002-69</strain>
        <tissue evidence="2">Muscle</tissue>
    </source>
</reference>
<comment type="caution">
    <text evidence="2">The sequence shown here is derived from an EMBL/GenBank/DDBJ whole genome shotgun (WGS) entry which is preliminary data.</text>
</comment>
<feature type="non-terminal residue" evidence="2">
    <location>
        <position position="1"/>
    </location>
</feature>
<dbReference type="GO" id="GO:0030425">
    <property type="term" value="C:dendrite"/>
    <property type="evidence" value="ECO:0007669"/>
    <property type="project" value="TreeGrafter"/>
</dbReference>
<dbReference type="Pfam" id="PF14649">
    <property type="entry name" value="Spatacsin_C"/>
    <property type="match status" value="1"/>
</dbReference>
<evidence type="ECO:0000259" key="1">
    <source>
        <dbReference type="Pfam" id="PF14649"/>
    </source>
</evidence>
<dbReference type="OrthoDB" id="2018754at2759"/>
<dbReference type="EMBL" id="WEIS01003622">
    <property type="protein sequence ID" value="NWI62289.1"/>
    <property type="molecule type" value="Genomic_DNA"/>
</dbReference>
<dbReference type="GO" id="GO:0007409">
    <property type="term" value="P:axonogenesis"/>
    <property type="evidence" value="ECO:0007669"/>
    <property type="project" value="TreeGrafter"/>
</dbReference>
<proteinExistence type="predicted"/>
<evidence type="ECO:0000313" key="2">
    <source>
        <dbReference type="EMBL" id="NWI62289.1"/>
    </source>
</evidence>
<dbReference type="GO" id="GO:0045202">
    <property type="term" value="C:synapse"/>
    <property type="evidence" value="ECO:0007669"/>
    <property type="project" value="TreeGrafter"/>
</dbReference>
<organism evidence="2 3">
    <name type="scientific">Todus mexicanus</name>
    <name type="common">Puerto Rican tody</name>
    <dbReference type="NCBI Taxonomy" id="135184"/>
    <lineage>
        <taxon>Eukaryota</taxon>
        <taxon>Metazoa</taxon>
        <taxon>Chordata</taxon>
        <taxon>Craniata</taxon>
        <taxon>Vertebrata</taxon>
        <taxon>Euteleostomi</taxon>
        <taxon>Archelosauria</taxon>
        <taxon>Archosauria</taxon>
        <taxon>Dinosauria</taxon>
        <taxon>Saurischia</taxon>
        <taxon>Theropoda</taxon>
        <taxon>Coelurosauria</taxon>
        <taxon>Aves</taxon>
        <taxon>Neognathae</taxon>
        <taxon>Neoaves</taxon>
        <taxon>Telluraves</taxon>
        <taxon>Coraciimorphae</taxon>
        <taxon>Coraciiformes</taxon>
        <taxon>Todidae</taxon>
        <taxon>Todus</taxon>
    </lineage>
</organism>
<gene>
    <name evidence="2" type="primary">Spg11</name>
    <name evidence="2" type="ORF">TODMEX_R11142</name>
</gene>
<dbReference type="GO" id="GO:0007268">
    <property type="term" value="P:chemical synaptic transmission"/>
    <property type="evidence" value="ECO:0007669"/>
    <property type="project" value="TreeGrafter"/>
</dbReference>
<dbReference type="Proteomes" id="UP000660247">
    <property type="component" value="Unassembled WGS sequence"/>
</dbReference>
<protein>
    <submittedName>
        <fullName evidence="2">SPTCS protein</fullName>
    </submittedName>
</protein>
<keyword evidence="3" id="KW-1185">Reference proteome</keyword>
<dbReference type="AlphaFoldDB" id="A0A851CYR3"/>
<evidence type="ECO:0000313" key="3">
    <source>
        <dbReference type="Proteomes" id="UP000660247"/>
    </source>
</evidence>
<dbReference type="GO" id="GO:0005737">
    <property type="term" value="C:cytoplasm"/>
    <property type="evidence" value="ECO:0007669"/>
    <property type="project" value="TreeGrafter"/>
</dbReference>
<dbReference type="InterPro" id="IPR028107">
    <property type="entry name" value="Spatacsin_C_dom"/>
</dbReference>
<dbReference type="PANTHER" id="PTHR13650:SF0">
    <property type="entry name" value="SPATACSIN"/>
    <property type="match status" value="1"/>
</dbReference>
<dbReference type="InterPro" id="IPR028103">
    <property type="entry name" value="Spatacsin"/>
</dbReference>
<feature type="non-terminal residue" evidence="2">
    <location>
        <position position="844"/>
    </location>
</feature>
<name>A0A851CYR3_TODME</name>
<feature type="domain" description="Spatacsin C-terminal" evidence="1">
    <location>
        <begin position="496"/>
        <end position="788"/>
    </location>
</feature>
<accession>A0A851CYR3</accession>
<dbReference type="GO" id="GO:0030424">
    <property type="term" value="C:axon"/>
    <property type="evidence" value="ECO:0007669"/>
    <property type="project" value="TreeGrafter"/>
</dbReference>
<dbReference type="PANTHER" id="PTHR13650">
    <property type="entry name" value="SPATACSIN"/>
    <property type="match status" value="1"/>
</dbReference>
<dbReference type="GO" id="GO:0048489">
    <property type="term" value="P:synaptic vesicle transport"/>
    <property type="evidence" value="ECO:0007669"/>
    <property type="project" value="TreeGrafter"/>
</dbReference>
<dbReference type="GO" id="GO:0008088">
    <property type="term" value="P:axo-dendritic transport"/>
    <property type="evidence" value="ECO:0007669"/>
    <property type="project" value="TreeGrafter"/>
</dbReference>
<sequence>AASELPVPWLESQALFLLELMLQQCRTEYELGKLLQLLAAVDNLLLDGPYVKKLCALSETLKDSSVSISRSILTSCSAETFQSECRSILEQLQEQGLFSLAREVAALAELPVDDVVTREVLGDLRRLRDFGQWHQNQTRIEFWKKCNDSFTKNSISSKAASDFFLDQANTVFESLAPERLNSIMERHLLLTLAGHWRAKSAAVSLRELEEIEKQIWICRITQQTLSAEEGSGTSRFSSHGVNRDLTFDNLAKEFSFSKLPALNTPKYLKLEGLAFRGSQQTLTSEEEESLKFLIGCLLDEGSVHEASRVCQYFQFYNRDVSLVLHCRALASGEAEPDKLHADIQALLVARDKTPESGALEDWTHIAAPSPDDQVVASLKALIDECVHGRNYCRQVLCLYELSKELSCSYGEMSAQDPEKALRAILSSRQPDRGRRAQAFISSQGLQPETVAELVAEEITQELLASSEGKGPKQVLNPAAESQAFLQLAKLCQDHTLVGMKLLDKISSVPRGELSCITELLILAHNCFSLTCHMEGITRVLQAARLLTDEHLAPKEEYGLVVRLLTGIGRYNDMTYIFELLHEKHYFEVLMRKKLDPSGTLKTALLDYIKRCRPGDSEKHNMIALCFSMCREIGENHEAAACIQLKLIESRPWEESLQDVANLKKLLLKALTLFIDAAESYSKDSCVRQSLRCRRLTKLITLQLHFLGTGQSTMLINLSRQDLMDSILALPRFYQAAIVAEAYEFVPDWAEVLYQQVITKGEFTYLEEFKQQRPLKPGMFEEIAKKVKQHPPSDAALKNLKRLLTYCEDIYTYYRLAYDNKFYDVVNTLLKDAQTGCCLNDMLGS</sequence>